<dbReference type="GO" id="GO:0030246">
    <property type="term" value="F:carbohydrate binding"/>
    <property type="evidence" value="ECO:0007669"/>
    <property type="project" value="InterPro"/>
</dbReference>
<comment type="cofactor">
    <cofactor evidence="1">
        <name>Ca(2+)</name>
        <dbReference type="ChEBI" id="CHEBI:29108"/>
    </cofactor>
</comment>
<dbReference type="AlphaFoldDB" id="A0A4Y4AXQ1"/>
<protein>
    <submittedName>
        <fullName evidence="4">LACX protein</fullName>
    </submittedName>
</protein>
<evidence type="ECO:0000313" key="5">
    <source>
        <dbReference type="Proteomes" id="UP000316775"/>
    </source>
</evidence>
<dbReference type="PANTHER" id="PTHR11122">
    <property type="entry name" value="APOSPORY-ASSOCIATED PROTEIN C-RELATED"/>
    <property type="match status" value="1"/>
</dbReference>
<dbReference type="Pfam" id="PF01263">
    <property type="entry name" value="Aldose_epim"/>
    <property type="match status" value="1"/>
</dbReference>
<evidence type="ECO:0000313" key="4">
    <source>
        <dbReference type="EMBL" id="GEC72079.1"/>
    </source>
</evidence>
<keyword evidence="3" id="KW-0106">Calcium</keyword>
<dbReference type="CDD" id="cd09024">
    <property type="entry name" value="Aldose_epim_lacX"/>
    <property type="match status" value="1"/>
</dbReference>
<name>A0A4Y4AXQ1_9FLAO</name>
<dbReference type="InterPro" id="IPR011013">
    <property type="entry name" value="Gal_mutarotase_sf_dom"/>
</dbReference>
<reference evidence="4 5" key="1">
    <citation type="submission" date="2019-06" db="EMBL/GenBank/DDBJ databases">
        <title>Whole genome shotgun sequence of Flavobacterium flevense NBRC 14960.</title>
        <authorList>
            <person name="Hosoyama A."/>
            <person name="Uohara A."/>
            <person name="Ohji S."/>
            <person name="Ichikawa N."/>
        </authorList>
    </citation>
    <scope>NUCLEOTIDE SEQUENCE [LARGE SCALE GENOMIC DNA]</scope>
    <source>
        <strain evidence="4 5">NBRC 14960</strain>
    </source>
</reference>
<dbReference type="GO" id="GO:0005975">
    <property type="term" value="P:carbohydrate metabolic process"/>
    <property type="evidence" value="ECO:0007669"/>
    <property type="project" value="InterPro"/>
</dbReference>
<gene>
    <name evidence="4" type="ORF">FFL01_16180</name>
</gene>
<evidence type="ECO:0000256" key="1">
    <source>
        <dbReference type="ARBA" id="ARBA00001913"/>
    </source>
</evidence>
<evidence type="ECO:0000256" key="3">
    <source>
        <dbReference type="ARBA" id="ARBA00022837"/>
    </source>
</evidence>
<keyword evidence="5" id="KW-1185">Reference proteome</keyword>
<proteinExistence type="predicted"/>
<dbReference type="PANTHER" id="PTHR11122:SF13">
    <property type="entry name" value="GLUCOSE-6-PHOSPHATE 1-EPIMERASE"/>
    <property type="match status" value="1"/>
</dbReference>
<dbReference type="InterPro" id="IPR037481">
    <property type="entry name" value="LacX"/>
</dbReference>
<evidence type="ECO:0000256" key="2">
    <source>
        <dbReference type="ARBA" id="ARBA00011245"/>
    </source>
</evidence>
<organism evidence="4 5">
    <name type="scientific">Flavobacterium flevense</name>
    <dbReference type="NCBI Taxonomy" id="983"/>
    <lineage>
        <taxon>Bacteria</taxon>
        <taxon>Pseudomonadati</taxon>
        <taxon>Bacteroidota</taxon>
        <taxon>Flavobacteriia</taxon>
        <taxon>Flavobacteriales</taxon>
        <taxon>Flavobacteriaceae</taxon>
        <taxon>Flavobacterium</taxon>
    </lineage>
</organism>
<dbReference type="GO" id="GO:0016853">
    <property type="term" value="F:isomerase activity"/>
    <property type="evidence" value="ECO:0007669"/>
    <property type="project" value="InterPro"/>
</dbReference>
<dbReference type="SUPFAM" id="SSF74650">
    <property type="entry name" value="Galactose mutarotase-like"/>
    <property type="match status" value="1"/>
</dbReference>
<accession>A0A4Y4AXQ1</accession>
<comment type="subunit">
    <text evidence="2">Monomer.</text>
</comment>
<dbReference type="STRING" id="983.SAMN05443543_107209"/>
<dbReference type="RefSeq" id="WP_073245769.1">
    <property type="nucleotide sequence ID" value="NZ_BJNP01000015.1"/>
</dbReference>
<dbReference type="InterPro" id="IPR014718">
    <property type="entry name" value="GH-type_carb-bd"/>
</dbReference>
<dbReference type="Proteomes" id="UP000316775">
    <property type="component" value="Unassembled WGS sequence"/>
</dbReference>
<dbReference type="InterPro" id="IPR008183">
    <property type="entry name" value="Aldose_1/G6P_1-epimerase"/>
</dbReference>
<dbReference type="Gene3D" id="2.70.98.10">
    <property type="match status" value="1"/>
</dbReference>
<sequence length="299" mass="34111">MKYIYADLTYLKKYALITTISNSELTAKINHKGAELCSLKSNSTSKEYIWEGNPEYWGKHSPVLFPIVGTLKNNSFKIGNSQYNLSRHGFARDLVFELTDKKEDKAVFSIQSTTETLKVYPFEFELQIIYTLEGPSLNIEYKVINRSKSKMPFSIGAHPAFALEGNFENYAIAFEKDEPLVYNLLENDLISDKTETIEKQDDLVAINYALFENDALIFKNLKSKSLTIVKNKTTLLEVAYNGFPHLGIWTKQDAPFICIEPWYGYSDTNDATGNIFEKEGIQIIEANEVFDSKFSIAIF</sequence>
<comment type="caution">
    <text evidence="4">The sequence shown here is derived from an EMBL/GenBank/DDBJ whole genome shotgun (WGS) entry which is preliminary data.</text>
</comment>
<dbReference type="EMBL" id="BJNP01000015">
    <property type="protein sequence ID" value="GEC72079.1"/>
    <property type="molecule type" value="Genomic_DNA"/>
</dbReference>